<dbReference type="InterPro" id="IPR013785">
    <property type="entry name" value="Aldolase_TIM"/>
</dbReference>
<keyword evidence="8" id="KW-0285">Flavoprotein</keyword>
<dbReference type="Gene3D" id="3.20.20.70">
    <property type="entry name" value="Aldolase class I"/>
    <property type="match status" value="1"/>
</dbReference>
<keyword evidence="11" id="KW-1185">Reference proteome</keyword>
<dbReference type="PANTHER" id="PTHR10578:SF149">
    <property type="entry name" value="2-HYDROXYACID OXIDASE 2"/>
    <property type="match status" value="1"/>
</dbReference>
<dbReference type="PANTHER" id="PTHR10578">
    <property type="entry name" value="S -2-HYDROXY-ACID OXIDASE-RELATED"/>
    <property type="match status" value="1"/>
</dbReference>
<dbReference type="SUPFAM" id="SSF51395">
    <property type="entry name" value="FMN-linked oxidoreductases"/>
    <property type="match status" value="1"/>
</dbReference>
<evidence type="ECO:0000256" key="3">
    <source>
        <dbReference type="ARBA" id="ARBA00023002"/>
    </source>
</evidence>
<feature type="binding site" evidence="8">
    <location>
        <position position="229"/>
    </location>
    <ligand>
        <name>FMN</name>
        <dbReference type="ChEBI" id="CHEBI:58210"/>
    </ligand>
</feature>
<dbReference type="InterPro" id="IPR012133">
    <property type="entry name" value="Alpha-hydoxy_acid_DH_FMN"/>
</dbReference>
<evidence type="ECO:0000256" key="2">
    <source>
        <dbReference type="ARBA" id="ARBA00013087"/>
    </source>
</evidence>
<reference evidence="10 11" key="1">
    <citation type="submission" date="2013-11" db="EMBL/GenBank/DDBJ databases">
        <title>Genome sequencing of Stegodyphus mimosarum.</title>
        <authorList>
            <person name="Bechsgaard J."/>
        </authorList>
    </citation>
    <scope>NUCLEOTIDE SEQUENCE [LARGE SCALE GENOMIC DNA]</scope>
</reference>
<evidence type="ECO:0000256" key="8">
    <source>
        <dbReference type="PIRSR" id="PIRSR000138-2"/>
    </source>
</evidence>
<dbReference type="OMA" id="ISGYQDP"/>
<dbReference type="PROSITE" id="PS51349">
    <property type="entry name" value="FMN_HYDROXY_ACID_DH_2"/>
    <property type="match status" value="1"/>
</dbReference>
<comment type="cofactor">
    <cofactor evidence="1">
        <name>FMN</name>
        <dbReference type="ChEBI" id="CHEBI:58210"/>
    </cofactor>
</comment>
<feature type="binding site" evidence="8">
    <location>
        <position position="256"/>
    </location>
    <ligand>
        <name>glyoxylate</name>
        <dbReference type="ChEBI" id="CHEBI:36655"/>
    </ligand>
</feature>
<evidence type="ECO:0000256" key="6">
    <source>
        <dbReference type="ARBA" id="ARBA00029327"/>
    </source>
</evidence>
<feature type="binding site" evidence="8">
    <location>
        <begin position="75"/>
        <end position="77"/>
    </location>
    <ligand>
        <name>FMN</name>
        <dbReference type="ChEBI" id="CHEBI:58210"/>
    </ligand>
</feature>
<evidence type="ECO:0000256" key="7">
    <source>
        <dbReference type="PIRSR" id="PIRSR000138-1"/>
    </source>
</evidence>
<dbReference type="EC" id="1.1.3.15" evidence="2"/>
<feature type="non-terminal residue" evidence="10">
    <location>
        <position position="348"/>
    </location>
</feature>
<feature type="active site" description="Proton acceptor" evidence="7">
    <location>
        <position position="253"/>
    </location>
</feature>
<dbReference type="InterPro" id="IPR008259">
    <property type="entry name" value="FMN_hydac_DH_AS"/>
</dbReference>
<dbReference type="GO" id="GO:0005782">
    <property type="term" value="C:peroxisomal matrix"/>
    <property type="evidence" value="ECO:0007669"/>
    <property type="project" value="TreeGrafter"/>
</dbReference>
<feature type="binding site" evidence="8">
    <location>
        <position position="127"/>
    </location>
    <ligand>
        <name>FMN</name>
        <dbReference type="ChEBI" id="CHEBI:58210"/>
    </ligand>
</feature>
<dbReference type="Proteomes" id="UP000054359">
    <property type="component" value="Unassembled WGS sequence"/>
</dbReference>
<evidence type="ECO:0000313" key="10">
    <source>
        <dbReference type="EMBL" id="KFM61124.1"/>
    </source>
</evidence>
<evidence type="ECO:0000256" key="5">
    <source>
        <dbReference type="ARBA" id="ARBA00029325"/>
    </source>
</evidence>
<feature type="binding site" evidence="8">
    <location>
        <position position="253"/>
    </location>
    <ligand>
        <name>glyoxylate</name>
        <dbReference type="ChEBI" id="CHEBI:36655"/>
    </ligand>
</feature>
<feature type="binding site" evidence="8">
    <location>
        <position position="104"/>
    </location>
    <ligand>
        <name>FMN</name>
        <dbReference type="ChEBI" id="CHEBI:58210"/>
    </ligand>
</feature>
<proteinExistence type="inferred from homology"/>
<dbReference type="Pfam" id="PF01070">
    <property type="entry name" value="FMN_dh"/>
    <property type="match status" value="1"/>
</dbReference>
<feature type="binding site" evidence="8">
    <location>
        <position position="251"/>
    </location>
    <ligand>
        <name>FMN</name>
        <dbReference type="ChEBI" id="CHEBI:58210"/>
    </ligand>
</feature>
<dbReference type="GO" id="GO:0010181">
    <property type="term" value="F:FMN binding"/>
    <property type="evidence" value="ECO:0007669"/>
    <property type="project" value="InterPro"/>
</dbReference>
<feature type="binding site" evidence="8">
    <location>
        <begin position="285"/>
        <end position="289"/>
    </location>
    <ligand>
        <name>FMN</name>
        <dbReference type="ChEBI" id="CHEBI:58210"/>
    </ligand>
</feature>
<comment type="catalytic activity">
    <reaction evidence="6">
        <text>2-hydroxyoctanoate + O2 = 2-oxooctanoate + H2O2</text>
        <dbReference type="Rhea" id="RHEA:67940"/>
        <dbReference type="ChEBI" id="CHEBI:15379"/>
        <dbReference type="ChEBI" id="CHEBI:16240"/>
        <dbReference type="ChEBI" id="CHEBI:133514"/>
        <dbReference type="ChEBI" id="CHEBI:176689"/>
    </reaction>
    <physiologicalReaction direction="left-to-right" evidence="6">
        <dbReference type="Rhea" id="RHEA:67941"/>
    </physiologicalReaction>
</comment>
<protein>
    <recommendedName>
        <fullName evidence="2">(S)-2-hydroxy-acid oxidase</fullName>
        <ecNumber evidence="2">1.1.3.15</ecNumber>
    </recommendedName>
</protein>
<dbReference type="CDD" id="cd02809">
    <property type="entry name" value="alpha_hydroxyacid_oxid_FMN"/>
    <property type="match status" value="1"/>
</dbReference>
<comment type="similarity">
    <text evidence="4">Belongs to the FMN-dependent alpha-hydroxy acid dehydrogenase family.</text>
</comment>
<evidence type="ECO:0000313" key="11">
    <source>
        <dbReference type="Proteomes" id="UP000054359"/>
    </source>
</evidence>
<feature type="domain" description="FMN hydroxy acid dehydrogenase" evidence="9">
    <location>
        <begin position="1"/>
        <end position="348"/>
    </location>
</feature>
<keyword evidence="8" id="KW-0288">FMN</keyword>
<dbReference type="InterPro" id="IPR037396">
    <property type="entry name" value="FMN_HAD"/>
</dbReference>
<dbReference type="PROSITE" id="PS00557">
    <property type="entry name" value="FMN_HYDROXY_ACID_DH_1"/>
    <property type="match status" value="1"/>
</dbReference>
<dbReference type="PIRSF" id="PIRSF000138">
    <property type="entry name" value="Al-hdrx_acd_dh"/>
    <property type="match status" value="1"/>
</dbReference>
<dbReference type="EMBL" id="KK113834">
    <property type="protein sequence ID" value="KFM61124.1"/>
    <property type="molecule type" value="Genomic_DNA"/>
</dbReference>
<dbReference type="OrthoDB" id="25826at2759"/>
<feature type="binding site" evidence="8">
    <location>
        <begin position="308"/>
        <end position="309"/>
    </location>
    <ligand>
        <name>FMN</name>
        <dbReference type="ChEBI" id="CHEBI:58210"/>
    </ligand>
</feature>
<organism evidence="10 11">
    <name type="scientific">Stegodyphus mimosarum</name>
    <name type="common">African social velvet spider</name>
    <dbReference type="NCBI Taxonomy" id="407821"/>
    <lineage>
        <taxon>Eukaryota</taxon>
        <taxon>Metazoa</taxon>
        <taxon>Ecdysozoa</taxon>
        <taxon>Arthropoda</taxon>
        <taxon>Chelicerata</taxon>
        <taxon>Arachnida</taxon>
        <taxon>Araneae</taxon>
        <taxon>Araneomorphae</taxon>
        <taxon>Entelegynae</taxon>
        <taxon>Eresoidea</taxon>
        <taxon>Eresidae</taxon>
        <taxon>Stegodyphus</taxon>
    </lineage>
</organism>
<dbReference type="GO" id="GO:0001561">
    <property type="term" value="P:fatty acid alpha-oxidation"/>
    <property type="evidence" value="ECO:0007669"/>
    <property type="project" value="TreeGrafter"/>
</dbReference>
<sequence>MLCLKDYEDYAKEHLDRRTWAFYSQGAEREETYKENLRSFTRYTLIPRMLRNKNRRDLSVTVLGEKISIPIGISPTAYQRLAHPEGEMAASRAAGEMNTVYALSTVSNTSIEEISRHRQYHSPLWMQILALKDRHFTKELIKKAEAHGFKAIVLTVDTPVPGLQLKMWKNGLAMPPHISIPNVADAIKKLNDDAESSDHVRNVNFFADTLTWEDVSWIKSLSSLPLVLKGILTAKDALLAVKHGASAVWVSNHGGRQLDGVNAALDALPEISAALAGTGCEIYMDGGIRWGSDVFKALALGATATFVGRPALWGLAHSGQDGVRHVLQILKSELDRTMHLAGCSSIEE</sequence>
<dbReference type="STRING" id="407821.A0A087T7N5"/>
<name>A0A087T7N5_STEMI</name>
<dbReference type="AlphaFoldDB" id="A0A087T7N5"/>
<feature type="binding site" evidence="8">
    <location>
        <position position="155"/>
    </location>
    <ligand>
        <name>FMN</name>
        <dbReference type="ChEBI" id="CHEBI:58210"/>
    </ligand>
</feature>
<gene>
    <name evidence="10" type="ORF">X975_24103</name>
</gene>
<keyword evidence="3" id="KW-0560">Oxidoreductase</keyword>
<accession>A0A087T7N5</accession>
<evidence type="ECO:0000256" key="4">
    <source>
        <dbReference type="ARBA" id="ARBA00024042"/>
    </source>
</evidence>
<dbReference type="InterPro" id="IPR000262">
    <property type="entry name" value="FMN-dep_DH"/>
</dbReference>
<dbReference type="FunFam" id="3.20.20.70:FF:000056">
    <property type="entry name" value="hydroxyacid oxidase 2"/>
    <property type="match status" value="1"/>
</dbReference>
<evidence type="ECO:0000256" key="1">
    <source>
        <dbReference type="ARBA" id="ARBA00001917"/>
    </source>
</evidence>
<comment type="catalytic activity">
    <reaction evidence="5">
        <text>a (2S)-2-hydroxycarboxylate + O2 = a 2-oxocarboxylate + H2O2</text>
        <dbReference type="Rhea" id="RHEA:16789"/>
        <dbReference type="ChEBI" id="CHEBI:15379"/>
        <dbReference type="ChEBI" id="CHEBI:16240"/>
        <dbReference type="ChEBI" id="CHEBI:35179"/>
        <dbReference type="ChEBI" id="CHEBI:58123"/>
        <dbReference type="EC" id="1.1.3.15"/>
    </reaction>
    <physiologicalReaction direction="left-to-right" evidence="5">
        <dbReference type="Rhea" id="RHEA:16790"/>
    </physiologicalReaction>
</comment>
<evidence type="ECO:0000259" key="9">
    <source>
        <dbReference type="PROSITE" id="PS51349"/>
    </source>
</evidence>
<dbReference type="GO" id="GO:0003973">
    <property type="term" value="F:(S)-2-hydroxy-acid oxidase activity"/>
    <property type="evidence" value="ECO:0007669"/>
    <property type="project" value="UniProtKB-EC"/>
</dbReference>